<dbReference type="GO" id="GO:0022857">
    <property type="term" value="F:transmembrane transporter activity"/>
    <property type="evidence" value="ECO:0007669"/>
    <property type="project" value="InterPro"/>
</dbReference>
<comment type="subcellular location">
    <subcellularLocation>
        <location evidence="1">Cell membrane</location>
        <topology evidence="1">Multi-pass membrane protein</topology>
    </subcellularLocation>
</comment>
<dbReference type="Pfam" id="PF02653">
    <property type="entry name" value="BPD_transp_2"/>
    <property type="match status" value="1"/>
</dbReference>
<evidence type="ECO:0000256" key="5">
    <source>
        <dbReference type="ARBA" id="ARBA00023136"/>
    </source>
</evidence>
<keyword evidence="8" id="KW-1185">Reference proteome</keyword>
<dbReference type="PANTHER" id="PTHR32196">
    <property type="entry name" value="ABC TRANSPORTER PERMEASE PROTEIN YPHD-RELATED-RELATED"/>
    <property type="match status" value="1"/>
</dbReference>
<evidence type="ECO:0000256" key="2">
    <source>
        <dbReference type="ARBA" id="ARBA00022475"/>
    </source>
</evidence>
<dbReference type="InterPro" id="IPR001851">
    <property type="entry name" value="ABC_transp_permease"/>
</dbReference>
<name>A0A7G9T475_9LACO</name>
<dbReference type="RefSeq" id="WP_187528735.1">
    <property type="nucleotide sequence ID" value="NZ_CP060724.1"/>
</dbReference>
<evidence type="ECO:0000313" key="8">
    <source>
        <dbReference type="Proteomes" id="UP000515800"/>
    </source>
</evidence>
<reference evidence="7 8" key="1">
    <citation type="submission" date="2020-08" db="EMBL/GenBank/DDBJ databases">
        <title>Genome sequence of Weissella diestrammenae KACC 16890T.</title>
        <authorList>
            <person name="Hyun D.-W."/>
            <person name="Bae J.-W."/>
        </authorList>
    </citation>
    <scope>NUCLEOTIDE SEQUENCE [LARGE SCALE GENOMIC DNA]</scope>
    <source>
        <strain evidence="7 8">KACC 16890</strain>
    </source>
</reference>
<keyword evidence="5 6" id="KW-0472">Membrane</keyword>
<feature type="transmembrane region" description="Helical" evidence="6">
    <location>
        <begin position="240"/>
        <end position="259"/>
    </location>
</feature>
<dbReference type="Proteomes" id="UP000515800">
    <property type="component" value="Chromosome"/>
</dbReference>
<feature type="transmembrane region" description="Helical" evidence="6">
    <location>
        <begin position="178"/>
        <end position="197"/>
    </location>
</feature>
<evidence type="ECO:0000313" key="7">
    <source>
        <dbReference type="EMBL" id="QNN74900.1"/>
    </source>
</evidence>
<feature type="transmembrane region" description="Helical" evidence="6">
    <location>
        <begin position="12"/>
        <end position="30"/>
    </location>
</feature>
<feature type="transmembrane region" description="Helical" evidence="6">
    <location>
        <begin position="85"/>
        <end position="105"/>
    </location>
</feature>
<keyword evidence="4 6" id="KW-1133">Transmembrane helix</keyword>
<dbReference type="PANTHER" id="PTHR32196:SF69">
    <property type="entry name" value="BRANCHED-CHAIN AMINO ACID TRANSPORT SYSTEM, PERMEASE PROTEIN"/>
    <property type="match status" value="1"/>
</dbReference>
<proteinExistence type="predicted"/>
<gene>
    <name evidence="7" type="ORF">H9L19_05755</name>
</gene>
<feature type="transmembrane region" description="Helical" evidence="6">
    <location>
        <begin position="57"/>
        <end position="78"/>
    </location>
</feature>
<protein>
    <submittedName>
        <fullName evidence="7">ABC transporter permease</fullName>
    </submittedName>
</protein>
<dbReference type="EMBL" id="CP060724">
    <property type="protein sequence ID" value="QNN74900.1"/>
    <property type="molecule type" value="Genomic_DNA"/>
</dbReference>
<feature type="transmembrane region" description="Helical" evidence="6">
    <location>
        <begin position="125"/>
        <end position="151"/>
    </location>
</feature>
<dbReference type="AlphaFoldDB" id="A0A7G9T475"/>
<evidence type="ECO:0000256" key="3">
    <source>
        <dbReference type="ARBA" id="ARBA00022692"/>
    </source>
</evidence>
<dbReference type="CDD" id="cd06574">
    <property type="entry name" value="TM_PBP1_branched-chain-AA_like"/>
    <property type="match status" value="1"/>
</dbReference>
<sequence>MEIIVSAIGQGLIWATLGVGLFLSFRILNFPDMTVEGTFPLGAAVSVTLITMGMNPLLAALIAAFAGGIAGLVTGLLYTKGKIPILLAGILTMTAIYSINLRIMGQANKSLLGMTTLFNAKWLDFLPTNFPTVLVGLILITLITGGMALFLQTELGQAFIATGDNPAMARSMGINSDAMTTMGLIISNALIAFGGALVAQNNGFADVNMGIGIIVVALASIIIGEVAFSEQMTLGERLMTIVIGSILYRFVLVAVLYAGFNANDLNLFSAVILGLALLLPQLKQKIQLSKVLKNGVAQHGK</sequence>
<keyword evidence="2" id="KW-1003">Cell membrane</keyword>
<organism evidence="7 8">
    <name type="scientific">Weissella diestrammenae</name>
    <dbReference type="NCBI Taxonomy" id="1162633"/>
    <lineage>
        <taxon>Bacteria</taxon>
        <taxon>Bacillati</taxon>
        <taxon>Bacillota</taxon>
        <taxon>Bacilli</taxon>
        <taxon>Lactobacillales</taxon>
        <taxon>Lactobacillaceae</taxon>
        <taxon>Weissella</taxon>
    </lineage>
</organism>
<feature type="transmembrane region" description="Helical" evidence="6">
    <location>
        <begin position="209"/>
        <end position="228"/>
    </location>
</feature>
<dbReference type="KEGG" id="wdi:H9L19_05755"/>
<evidence type="ECO:0000256" key="6">
    <source>
        <dbReference type="SAM" id="Phobius"/>
    </source>
</evidence>
<evidence type="ECO:0000256" key="1">
    <source>
        <dbReference type="ARBA" id="ARBA00004651"/>
    </source>
</evidence>
<accession>A0A7G9T475</accession>
<dbReference type="GO" id="GO:0005886">
    <property type="term" value="C:plasma membrane"/>
    <property type="evidence" value="ECO:0007669"/>
    <property type="project" value="UniProtKB-SubCell"/>
</dbReference>
<keyword evidence="3 6" id="KW-0812">Transmembrane</keyword>
<feature type="transmembrane region" description="Helical" evidence="6">
    <location>
        <begin position="265"/>
        <end position="282"/>
    </location>
</feature>
<evidence type="ECO:0000256" key="4">
    <source>
        <dbReference type="ARBA" id="ARBA00022989"/>
    </source>
</evidence>